<dbReference type="Gene3D" id="3.60.21.10">
    <property type="match status" value="1"/>
</dbReference>
<dbReference type="InterPro" id="IPR029052">
    <property type="entry name" value="Metallo-depent_PP-like"/>
</dbReference>
<dbReference type="GO" id="GO:0046872">
    <property type="term" value="F:metal ion binding"/>
    <property type="evidence" value="ECO:0007669"/>
    <property type="project" value="UniProtKB-KW"/>
</dbReference>
<dbReference type="PIRSF" id="PIRSF004789">
    <property type="entry name" value="DR1281"/>
    <property type="match status" value="1"/>
</dbReference>
<evidence type="ECO:0000256" key="1">
    <source>
        <dbReference type="ARBA" id="ARBA00022723"/>
    </source>
</evidence>
<feature type="binding site" evidence="6">
    <location>
        <position position="39"/>
    </location>
    <ligand>
        <name>Fe cation</name>
        <dbReference type="ChEBI" id="CHEBI:24875"/>
        <label>1</label>
    </ligand>
</feature>
<organism evidence="7 8">
    <name type="scientific">Velamenicoccus archaeovorus</name>
    <dbReference type="NCBI Taxonomy" id="1930593"/>
    <lineage>
        <taxon>Bacteria</taxon>
        <taxon>Pseudomonadati</taxon>
        <taxon>Candidatus Omnitrophota</taxon>
        <taxon>Candidatus Velamenicoccus</taxon>
    </lineage>
</organism>
<dbReference type="Pfam" id="PF13277">
    <property type="entry name" value="YmdB"/>
    <property type="match status" value="1"/>
</dbReference>
<keyword evidence="1 6" id="KW-0479">Metal-binding</keyword>
<dbReference type="InterPro" id="IPR005235">
    <property type="entry name" value="YmdB-like"/>
</dbReference>
<feature type="binding site" evidence="6">
    <location>
        <position position="67"/>
    </location>
    <ligand>
        <name>Fe cation</name>
        <dbReference type="ChEBI" id="CHEBI:24875"/>
        <label>2</label>
    </ligand>
</feature>
<feature type="binding site" evidence="6">
    <location>
        <position position="8"/>
    </location>
    <ligand>
        <name>Fe cation</name>
        <dbReference type="ChEBI" id="CHEBI:24875"/>
        <label>1</label>
    </ligand>
</feature>
<evidence type="ECO:0000256" key="5">
    <source>
        <dbReference type="PIRSR" id="PIRSR004789-50"/>
    </source>
</evidence>
<feature type="binding site" evidence="6">
    <location>
        <position position="152"/>
    </location>
    <ligand>
        <name>Fe cation</name>
        <dbReference type="ChEBI" id="CHEBI:24875"/>
        <label>2</label>
    </ligand>
</feature>
<dbReference type="OrthoDB" id="9801109at2"/>
<dbReference type="GO" id="GO:0004113">
    <property type="term" value="F:2',3'-cyclic-nucleotide 3'-phosphodiesterase activity"/>
    <property type="evidence" value="ECO:0007669"/>
    <property type="project" value="TreeGrafter"/>
</dbReference>
<keyword evidence="2" id="KW-0378">Hydrolase</keyword>
<gene>
    <name evidence="7" type="ORF">BU251_09400</name>
</gene>
<dbReference type="PANTHER" id="PTHR36303:SF1">
    <property type="entry name" value="2',3'-CYCLIC-NUCLEOTIDE 2'-PHOSPHODIESTERASE"/>
    <property type="match status" value="1"/>
</dbReference>
<dbReference type="AlphaFoldDB" id="A0A410P7I3"/>
<protein>
    <submittedName>
        <fullName evidence="7">Metallophosphoesterase</fullName>
    </submittedName>
</protein>
<comment type="similarity">
    <text evidence="4">Belongs to the YmdB-like family.</text>
</comment>
<feature type="binding site" evidence="6">
    <location>
        <position position="39"/>
    </location>
    <ligand>
        <name>Fe cation</name>
        <dbReference type="ChEBI" id="CHEBI:24875"/>
        <label>2</label>
    </ligand>
</feature>
<evidence type="ECO:0000313" key="7">
    <source>
        <dbReference type="EMBL" id="QAT17924.1"/>
    </source>
</evidence>
<dbReference type="CDD" id="cd07382">
    <property type="entry name" value="MPP_DR1281"/>
    <property type="match status" value="1"/>
</dbReference>
<dbReference type="FunFam" id="3.60.21.10:FF:000016">
    <property type="entry name" value="Putative metallophosphoesterase"/>
    <property type="match status" value="1"/>
</dbReference>
<evidence type="ECO:0000256" key="6">
    <source>
        <dbReference type="PIRSR" id="PIRSR004789-51"/>
    </source>
</evidence>
<feature type="binding site" evidence="6">
    <location>
        <position position="177"/>
    </location>
    <ligand>
        <name>Fe cation</name>
        <dbReference type="ChEBI" id="CHEBI:24875"/>
        <label>2</label>
    </ligand>
</feature>
<feature type="binding site" evidence="6">
    <location>
        <position position="40"/>
    </location>
    <ligand>
        <name>Fe cation</name>
        <dbReference type="ChEBI" id="CHEBI:24875"/>
        <label>1</label>
    </ligand>
</feature>
<reference evidence="7 8" key="1">
    <citation type="submission" date="2017-01" db="EMBL/GenBank/DDBJ databases">
        <title>First insights into the biology of 'candidatus Vampirococcus archaeovorus'.</title>
        <authorList>
            <person name="Kizina J."/>
            <person name="Jordan S."/>
            <person name="Stueber K."/>
            <person name="Reinhardt R."/>
            <person name="Harder J."/>
        </authorList>
    </citation>
    <scope>NUCLEOTIDE SEQUENCE [LARGE SCALE GENOMIC DNA]</scope>
    <source>
        <strain evidence="7 8">LiM</strain>
    </source>
</reference>
<evidence type="ECO:0000256" key="3">
    <source>
        <dbReference type="ARBA" id="ARBA00023004"/>
    </source>
</evidence>
<evidence type="ECO:0000256" key="2">
    <source>
        <dbReference type="ARBA" id="ARBA00022801"/>
    </source>
</evidence>
<dbReference type="RefSeq" id="WP_128700888.1">
    <property type="nucleotide sequence ID" value="NZ_CP019384.1"/>
</dbReference>
<accession>A0A410P7I3</accession>
<proteinExistence type="inferred from homology"/>
<name>A0A410P7I3_VELA1</name>
<dbReference type="PANTHER" id="PTHR36303">
    <property type="entry name" value="2',3'-CYCLIC-NUCLEOTIDE 2'-PHOSPHODIESTERASE"/>
    <property type="match status" value="1"/>
</dbReference>
<keyword evidence="8" id="KW-1185">Reference proteome</keyword>
<feature type="active site" description="Proton donor" evidence="5">
    <location>
        <position position="68"/>
    </location>
</feature>
<dbReference type="Proteomes" id="UP000287243">
    <property type="component" value="Chromosome"/>
</dbReference>
<evidence type="ECO:0000256" key="4">
    <source>
        <dbReference type="ARBA" id="ARBA00061401"/>
    </source>
</evidence>
<dbReference type="NCBIfam" id="TIGR00282">
    <property type="entry name" value="TIGR00282 family metallophosphoesterase"/>
    <property type="match status" value="1"/>
</dbReference>
<evidence type="ECO:0000313" key="8">
    <source>
        <dbReference type="Proteomes" id="UP000287243"/>
    </source>
</evidence>
<keyword evidence="3" id="KW-0408">Iron</keyword>
<dbReference type="EMBL" id="CP019384">
    <property type="protein sequence ID" value="QAT17924.1"/>
    <property type="molecule type" value="Genomic_DNA"/>
</dbReference>
<sequence length="273" mass="29597">MKILFIGDIVGSPGRAAVKGLLPGLRKARGIDVVIANAENSAGGSGITQRVARDLFQSGCDVLTSGDHVWRRPEIVDLLHTQTNILRPLNFPKMTPGHGSTVFKTEAGAKVGVICLLGRVFIDAMVESPFRIIQEEIKVLRKETSVIIVDLHAEATSEKVAMGWFLDGEVSAVLGTHTHIQTADEKILPRGTAYLTDAGMTGPYDSVIGRSKDKIIERFLTGMPTRFELGTGDIQLHGAVIEIDPATGKAVRIERIQEHFAPKTEDAQDPDDQ</sequence>
<dbReference type="SUPFAM" id="SSF56300">
    <property type="entry name" value="Metallo-dependent phosphatases"/>
    <property type="match status" value="1"/>
</dbReference>
<feature type="binding site" evidence="6">
    <location>
        <position position="179"/>
    </location>
    <ligand>
        <name>Fe cation</name>
        <dbReference type="ChEBI" id="CHEBI:24875"/>
        <label>1</label>
    </ligand>
</feature>
<dbReference type="KEGG" id="vai:BU251_09400"/>